<evidence type="ECO:0000259" key="2">
    <source>
        <dbReference type="Pfam" id="PF20231"/>
    </source>
</evidence>
<evidence type="ECO:0000256" key="1">
    <source>
        <dbReference type="SAM" id="MobiDB-lite"/>
    </source>
</evidence>
<reference evidence="3 4" key="1">
    <citation type="submission" date="2022-05" db="EMBL/GenBank/DDBJ databases">
        <authorList>
            <consortium name="Genoscope - CEA"/>
            <person name="William W."/>
        </authorList>
    </citation>
    <scope>NUCLEOTIDE SEQUENCE [LARGE SCALE GENOMIC DNA]</scope>
</reference>
<accession>A0ABN8PAE7</accession>
<feature type="compositionally biased region" description="Acidic residues" evidence="1">
    <location>
        <begin position="639"/>
        <end position="654"/>
    </location>
</feature>
<comment type="caution">
    <text evidence="3">The sequence shown here is derived from an EMBL/GenBank/DDBJ whole genome shotgun (WGS) entry which is preliminary data.</text>
</comment>
<name>A0ABN8PAE7_9CNID</name>
<sequence length="672" mass="75111">MEDNFPRKVCQPCFRKVISIAEFKSMTQASLSSQEQTLAAAKVKRLRSCQQVGDSPSSSQKSKKRVAARYVRTSLFSTDGTTDKTSSQLTKFIPIAPKPTTNTQRILPAFLRIDEAGKSEEKKEKAKQVEPSVPENIMKQSGLRKYQLIWEKLFNTKSSRDIGTLYYFRQKFGRTNVPTHVKKNYSGAEALVLQVTRAHICEAFMTWAGMEDIDSEPSCLSLPEKSASHQEKIAFVEENIGSFVDKYCMVHADVEEAWALDEEQRQSLREDGNRLHANQTAAGAPQDLYTPGTTVLLMKATSATGLIMQHRLNFVATGLIVEPGLTAMPGPTEVAVRVTASLNTSNLLTETQNNLQIGQLVIWPKKSMAIFQRNPVFVNIHNQSGSQTEPSMPRASIGQSKTTVTVATKDSGQKEDKEASDHVTNYARQVIQMGLMLMNLNDTEGEGDGARSVLNWKILLLYFRSRKRGQKYAFEAMRFLSNVKALYSAKMAHRAIHGRFVNQLGGDGRNVANDLKQEHHVKKNKKFITKTGAQKTLKAVTRATGASNGVDDINTNLEEQTKIHRPSSKHTIASAEEDEKQMVKILRGLKPFVLIPNRKHTHFPHISESPMDELDVMLFKTWLTRHRNQLASNRNAEYQAEDEDGVESDDDETSADGNILDGEESSDSSEDE</sequence>
<feature type="compositionally biased region" description="Acidic residues" evidence="1">
    <location>
        <begin position="661"/>
        <end position="672"/>
    </location>
</feature>
<dbReference type="InterPro" id="IPR046496">
    <property type="entry name" value="DUF6589"/>
</dbReference>
<dbReference type="Proteomes" id="UP001159405">
    <property type="component" value="Unassembled WGS sequence"/>
</dbReference>
<feature type="domain" description="DUF6589" evidence="2">
    <location>
        <begin position="148"/>
        <end position="570"/>
    </location>
</feature>
<dbReference type="Pfam" id="PF20231">
    <property type="entry name" value="DUF6589"/>
    <property type="match status" value="1"/>
</dbReference>
<proteinExistence type="predicted"/>
<gene>
    <name evidence="3" type="ORF">PLOB_00040771</name>
</gene>
<keyword evidence="4" id="KW-1185">Reference proteome</keyword>
<evidence type="ECO:0000313" key="4">
    <source>
        <dbReference type="Proteomes" id="UP001159405"/>
    </source>
</evidence>
<feature type="compositionally biased region" description="Basic and acidic residues" evidence="1">
    <location>
        <begin position="411"/>
        <end position="421"/>
    </location>
</feature>
<dbReference type="EMBL" id="CALNXK010000063">
    <property type="protein sequence ID" value="CAH3139696.1"/>
    <property type="molecule type" value="Genomic_DNA"/>
</dbReference>
<organism evidence="3 4">
    <name type="scientific">Porites lobata</name>
    <dbReference type="NCBI Taxonomy" id="104759"/>
    <lineage>
        <taxon>Eukaryota</taxon>
        <taxon>Metazoa</taxon>
        <taxon>Cnidaria</taxon>
        <taxon>Anthozoa</taxon>
        <taxon>Hexacorallia</taxon>
        <taxon>Scleractinia</taxon>
        <taxon>Fungiina</taxon>
        <taxon>Poritidae</taxon>
        <taxon>Porites</taxon>
    </lineage>
</organism>
<feature type="region of interest" description="Disordered" evidence="1">
    <location>
        <begin position="633"/>
        <end position="672"/>
    </location>
</feature>
<protein>
    <recommendedName>
        <fullName evidence="2">DUF6589 domain-containing protein</fullName>
    </recommendedName>
</protein>
<evidence type="ECO:0000313" key="3">
    <source>
        <dbReference type="EMBL" id="CAH3139696.1"/>
    </source>
</evidence>
<feature type="compositionally biased region" description="Polar residues" evidence="1">
    <location>
        <begin position="397"/>
        <end position="410"/>
    </location>
</feature>
<feature type="region of interest" description="Disordered" evidence="1">
    <location>
        <begin position="384"/>
        <end position="421"/>
    </location>
</feature>